<dbReference type="EMBL" id="KV460230">
    <property type="protein sequence ID" value="OBT96128.1"/>
    <property type="molecule type" value="Genomic_DNA"/>
</dbReference>
<feature type="compositionally biased region" description="Low complexity" evidence="1">
    <location>
        <begin position="15"/>
        <end position="47"/>
    </location>
</feature>
<dbReference type="GeneID" id="28840295"/>
<sequence>MTINRTRKEDMWAQSSTTTANTENSTPTSPAKSSPATSPAKSTGASSIGTNEGTNSTKASMTPISRGSHSGNHSPEEGLPPMPNVSRMSEYGDDSEFGGEGSSMLGGNHQQHADALSRALSVISLHGDTTPRALKTVVAITATN</sequence>
<gene>
    <name evidence="2" type="ORF">VE01_06909</name>
</gene>
<keyword evidence="3" id="KW-1185">Reference proteome</keyword>
<feature type="region of interest" description="Disordered" evidence="1">
    <location>
        <begin position="1"/>
        <end position="113"/>
    </location>
</feature>
<dbReference type="OrthoDB" id="3439074at2759"/>
<dbReference type="AlphaFoldDB" id="A0A1B8GJX7"/>
<accession>A0A1B8GJX7</accession>
<protein>
    <submittedName>
        <fullName evidence="2">Uncharacterized protein</fullName>
    </submittedName>
</protein>
<feature type="compositionally biased region" description="Basic and acidic residues" evidence="1">
    <location>
        <begin position="1"/>
        <end position="11"/>
    </location>
</feature>
<name>A0A1B8GJX7_9PEZI</name>
<dbReference type="Proteomes" id="UP000091956">
    <property type="component" value="Unassembled WGS sequence"/>
</dbReference>
<feature type="compositionally biased region" description="Polar residues" evidence="1">
    <location>
        <begin position="48"/>
        <end position="73"/>
    </location>
</feature>
<evidence type="ECO:0000313" key="2">
    <source>
        <dbReference type="EMBL" id="OBT96128.1"/>
    </source>
</evidence>
<evidence type="ECO:0000256" key="1">
    <source>
        <dbReference type="SAM" id="MobiDB-lite"/>
    </source>
</evidence>
<proteinExistence type="predicted"/>
<reference evidence="3" key="2">
    <citation type="journal article" date="2018" name="Nat. Commun.">
        <title>Extreme sensitivity to ultraviolet light in the fungal pathogen causing white-nose syndrome of bats.</title>
        <authorList>
            <person name="Palmer J.M."/>
            <person name="Drees K.P."/>
            <person name="Foster J.T."/>
            <person name="Lindner D.L."/>
        </authorList>
    </citation>
    <scope>NUCLEOTIDE SEQUENCE [LARGE SCALE GENOMIC DNA]</scope>
    <source>
        <strain evidence="3">UAMH 10579</strain>
    </source>
</reference>
<reference evidence="2 3" key="1">
    <citation type="submission" date="2016-03" db="EMBL/GenBank/DDBJ databases">
        <title>Comparative genomics of Pseudogymnoascus destructans, the fungus causing white-nose syndrome of bats.</title>
        <authorList>
            <person name="Palmer J.M."/>
            <person name="Drees K.P."/>
            <person name="Foster J.T."/>
            <person name="Lindner D.L."/>
        </authorList>
    </citation>
    <scope>NUCLEOTIDE SEQUENCE [LARGE SCALE GENOMIC DNA]</scope>
    <source>
        <strain evidence="2 3">UAMH 10579</strain>
    </source>
</reference>
<evidence type="ECO:0000313" key="3">
    <source>
        <dbReference type="Proteomes" id="UP000091956"/>
    </source>
</evidence>
<organism evidence="2 3">
    <name type="scientific">Pseudogymnoascus verrucosus</name>
    <dbReference type="NCBI Taxonomy" id="342668"/>
    <lineage>
        <taxon>Eukaryota</taxon>
        <taxon>Fungi</taxon>
        <taxon>Dikarya</taxon>
        <taxon>Ascomycota</taxon>
        <taxon>Pezizomycotina</taxon>
        <taxon>Leotiomycetes</taxon>
        <taxon>Thelebolales</taxon>
        <taxon>Thelebolaceae</taxon>
        <taxon>Pseudogymnoascus</taxon>
    </lineage>
</organism>
<dbReference type="RefSeq" id="XP_018129861.1">
    <property type="nucleotide sequence ID" value="XM_018276348.1"/>
</dbReference>